<dbReference type="AlphaFoldDB" id="A0A1B6CNG7"/>
<evidence type="ECO:0000256" key="1">
    <source>
        <dbReference type="SAM" id="MobiDB-lite"/>
    </source>
</evidence>
<feature type="transmembrane region" description="Helical" evidence="2">
    <location>
        <begin position="110"/>
        <end position="135"/>
    </location>
</feature>
<name>A0A1B6CNG7_9HEMI</name>
<dbReference type="PANTHER" id="PTHR36694">
    <property type="entry name" value="PASIFLORA 1, ISOFORM A-RELATED"/>
    <property type="match status" value="1"/>
</dbReference>
<dbReference type="GO" id="GO:0060857">
    <property type="term" value="P:establishment of glial blood-brain barrier"/>
    <property type="evidence" value="ECO:0007669"/>
    <property type="project" value="TreeGrafter"/>
</dbReference>
<sequence>MNYGKKSPSVGTPSVYTTRSSANLKSTRSMRSIRVPWYRRPLLQDAYFLDIQRGSLFMAIYSLVLSIFTILTAIFDLYSLAMAAPGSTHYGYYFISYQFVYVGNRHVRNILVLFALFSFVVAAAVLVTSISLIIALRKEYEHKIRPWLYVFAVFTILRFLAWLFFSIVNDLIFAYNIVMCLLWAVFCAINIYGWILIYSLYLELSDLTKLEDLAHLRMGTMASLNASTTHSLAGSRPTTPHSTVSTAPAM</sequence>
<dbReference type="GO" id="GO:0005886">
    <property type="term" value="C:plasma membrane"/>
    <property type="evidence" value="ECO:0007669"/>
    <property type="project" value="TreeGrafter"/>
</dbReference>
<reference evidence="3" key="1">
    <citation type="submission" date="2015-12" db="EMBL/GenBank/DDBJ databases">
        <title>De novo transcriptome assembly of four potential Pierce s Disease insect vectors from Arizona vineyards.</title>
        <authorList>
            <person name="Tassone E.E."/>
        </authorList>
    </citation>
    <scope>NUCLEOTIDE SEQUENCE</scope>
</reference>
<keyword evidence="2" id="KW-0812">Transmembrane</keyword>
<feature type="transmembrane region" description="Helical" evidence="2">
    <location>
        <begin position="56"/>
        <end position="75"/>
    </location>
</feature>
<accession>A0A1B6CNG7</accession>
<evidence type="ECO:0000256" key="2">
    <source>
        <dbReference type="SAM" id="Phobius"/>
    </source>
</evidence>
<gene>
    <name evidence="3" type="ORF">g.7157</name>
</gene>
<organism evidence="3">
    <name type="scientific">Clastoptera arizonana</name>
    <name type="common">Arizona spittle bug</name>
    <dbReference type="NCBI Taxonomy" id="38151"/>
    <lineage>
        <taxon>Eukaryota</taxon>
        <taxon>Metazoa</taxon>
        <taxon>Ecdysozoa</taxon>
        <taxon>Arthropoda</taxon>
        <taxon>Hexapoda</taxon>
        <taxon>Insecta</taxon>
        <taxon>Pterygota</taxon>
        <taxon>Neoptera</taxon>
        <taxon>Paraneoptera</taxon>
        <taxon>Hemiptera</taxon>
        <taxon>Auchenorrhyncha</taxon>
        <taxon>Cercopoidea</taxon>
        <taxon>Clastopteridae</taxon>
        <taxon>Clastoptera</taxon>
    </lineage>
</organism>
<proteinExistence type="predicted"/>
<keyword evidence="2" id="KW-1133">Transmembrane helix</keyword>
<dbReference type="EMBL" id="GEDC01022271">
    <property type="protein sequence ID" value="JAS15027.1"/>
    <property type="molecule type" value="Transcribed_RNA"/>
</dbReference>
<dbReference type="GO" id="GO:0035159">
    <property type="term" value="P:regulation of tube length, open tracheal system"/>
    <property type="evidence" value="ECO:0007669"/>
    <property type="project" value="TreeGrafter"/>
</dbReference>
<feature type="transmembrane region" description="Helical" evidence="2">
    <location>
        <begin position="147"/>
        <end position="167"/>
    </location>
</feature>
<feature type="transmembrane region" description="Helical" evidence="2">
    <location>
        <begin position="173"/>
        <end position="201"/>
    </location>
</feature>
<feature type="region of interest" description="Disordered" evidence="1">
    <location>
        <begin position="228"/>
        <end position="250"/>
    </location>
</feature>
<evidence type="ECO:0000313" key="3">
    <source>
        <dbReference type="EMBL" id="JAS15027.1"/>
    </source>
</evidence>
<keyword evidence="2" id="KW-0472">Membrane</keyword>
<dbReference type="GO" id="GO:0019991">
    <property type="term" value="P:septate junction assembly"/>
    <property type="evidence" value="ECO:0007669"/>
    <property type="project" value="TreeGrafter"/>
</dbReference>
<dbReference type="PANTHER" id="PTHR36694:SF4">
    <property type="entry name" value="LD42595P"/>
    <property type="match status" value="1"/>
</dbReference>
<protein>
    <submittedName>
        <fullName evidence="3">Uncharacterized protein</fullName>
    </submittedName>
</protein>